<name>A0A9E7I0H1_9LILI</name>
<evidence type="ECO:0000313" key="2">
    <source>
        <dbReference type="Proteomes" id="UP001055439"/>
    </source>
</evidence>
<dbReference type="EMBL" id="CP097511">
    <property type="protein sequence ID" value="URE43484.1"/>
    <property type="molecule type" value="Genomic_DNA"/>
</dbReference>
<keyword evidence="1" id="KW-0456">Lyase</keyword>
<evidence type="ECO:0000313" key="1">
    <source>
        <dbReference type="EMBL" id="URE43484.1"/>
    </source>
</evidence>
<reference evidence="1" key="1">
    <citation type="submission" date="2022-05" db="EMBL/GenBank/DDBJ databases">
        <title>The Musa troglodytarum L. genome provides insights into the mechanism of non-climacteric behaviour and enrichment of carotenoids.</title>
        <authorList>
            <person name="Wang J."/>
        </authorList>
    </citation>
    <scope>NUCLEOTIDE SEQUENCE</scope>
    <source>
        <tissue evidence="1">Leaf</tissue>
    </source>
</reference>
<gene>
    <name evidence="1" type="ORF">MUK42_13631</name>
</gene>
<accession>A0A9E7I0H1</accession>
<sequence>MNVRRTVKCCIQSGFAGIIPEDQLMTHILVFSLLLIDAIVKASPKLAVILVEGGFWRGSGTCIKATIGVWRKIGCDIMIAGMLEGGERTPILNPVELEIGSMLVSYPLSLIGYQSQHWRLEWSKYYKRQKHWKPSLRLQQ</sequence>
<dbReference type="GO" id="GO:0016829">
    <property type="term" value="F:lyase activity"/>
    <property type="evidence" value="ECO:0007669"/>
    <property type="project" value="UniProtKB-KW"/>
</dbReference>
<dbReference type="AlphaFoldDB" id="A0A9E7I0H1"/>
<keyword evidence="2" id="KW-1185">Reference proteome</keyword>
<dbReference type="Proteomes" id="UP001055439">
    <property type="component" value="Chromosome 9"/>
</dbReference>
<proteinExistence type="predicted"/>
<protein>
    <submittedName>
        <fullName evidence="1">Isocitrate lyase family</fullName>
    </submittedName>
</protein>
<organism evidence="1 2">
    <name type="scientific">Musa troglodytarum</name>
    <name type="common">fe'i banana</name>
    <dbReference type="NCBI Taxonomy" id="320322"/>
    <lineage>
        <taxon>Eukaryota</taxon>
        <taxon>Viridiplantae</taxon>
        <taxon>Streptophyta</taxon>
        <taxon>Embryophyta</taxon>
        <taxon>Tracheophyta</taxon>
        <taxon>Spermatophyta</taxon>
        <taxon>Magnoliopsida</taxon>
        <taxon>Liliopsida</taxon>
        <taxon>Zingiberales</taxon>
        <taxon>Musaceae</taxon>
        <taxon>Musa</taxon>
    </lineage>
</organism>